<name>A0A017TC07_9BACT</name>
<dbReference type="PANTHER" id="PTHR35580">
    <property type="entry name" value="CELL SURFACE GLYCOPROTEIN (S-LAYER PROTEIN)-LIKE PROTEIN"/>
    <property type="match status" value="1"/>
</dbReference>
<dbReference type="SUPFAM" id="SSF50998">
    <property type="entry name" value="Quinoprotein alcohol dehydrogenase-like"/>
    <property type="match status" value="1"/>
</dbReference>
<dbReference type="RefSeq" id="WP_044240750.1">
    <property type="nucleotide sequence ID" value="NZ_ASRX01000018.1"/>
</dbReference>
<dbReference type="InterPro" id="IPR011047">
    <property type="entry name" value="Quinoprotein_ADH-like_sf"/>
</dbReference>
<feature type="chain" id="PRO_5001500166" description="Lipoprotein" evidence="1">
    <location>
        <begin position="19"/>
        <end position="457"/>
    </location>
</feature>
<dbReference type="EMBL" id="ASRX01000018">
    <property type="protein sequence ID" value="EYF06126.1"/>
    <property type="molecule type" value="Genomic_DNA"/>
</dbReference>
<evidence type="ECO:0000313" key="3">
    <source>
        <dbReference type="Proteomes" id="UP000019678"/>
    </source>
</evidence>
<evidence type="ECO:0000256" key="1">
    <source>
        <dbReference type="SAM" id="SignalP"/>
    </source>
</evidence>
<dbReference type="Gene3D" id="2.120.10.30">
    <property type="entry name" value="TolB, C-terminal domain"/>
    <property type="match status" value="1"/>
</dbReference>
<feature type="signal peptide" evidence="1">
    <location>
        <begin position="1"/>
        <end position="18"/>
    </location>
</feature>
<dbReference type="InterPro" id="IPR011042">
    <property type="entry name" value="6-blade_b-propeller_TolB-like"/>
</dbReference>
<keyword evidence="3" id="KW-1185">Reference proteome</keyword>
<dbReference type="AlphaFoldDB" id="A0A017TC07"/>
<evidence type="ECO:0000313" key="2">
    <source>
        <dbReference type="EMBL" id="EYF06126.1"/>
    </source>
</evidence>
<proteinExistence type="predicted"/>
<dbReference type="Proteomes" id="UP000019678">
    <property type="component" value="Unassembled WGS sequence"/>
</dbReference>
<dbReference type="InterPro" id="IPR052918">
    <property type="entry name" value="Motility_Chemotaxis_Reg"/>
</dbReference>
<dbReference type="eggNOG" id="COG1520">
    <property type="taxonomic scope" value="Bacteria"/>
</dbReference>
<keyword evidence="1" id="KW-0732">Signal</keyword>
<dbReference type="STRING" id="1192034.CAP_2316"/>
<organism evidence="2 3">
    <name type="scientific">Chondromyces apiculatus DSM 436</name>
    <dbReference type="NCBI Taxonomy" id="1192034"/>
    <lineage>
        <taxon>Bacteria</taxon>
        <taxon>Pseudomonadati</taxon>
        <taxon>Myxococcota</taxon>
        <taxon>Polyangia</taxon>
        <taxon>Polyangiales</taxon>
        <taxon>Polyangiaceae</taxon>
        <taxon>Chondromyces</taxon>
    </lineage>
</organism>
<accession>A0A017TC07</accession>
<reference evidence="2 3" key="1">
    <citation type="submission" date="2013-05" db="EMBL/GenBank/DDBJ databases">
        <title>Genome assembly of Chondromyces apiculatus DSM 436.</title>
        <authorList>
            <person name="Sharma G."/>
            <person name="Khatri I."/>
            <person name="Kaur C."/>
            <person name="Mayilraj S."/>
            <person name="Subramanian S."/>
        </authorList>
    </citation>
    <scope>NUCLEOTIDE SEQUENCE [LARGE SCALE GENOMIC DNA]</scope>
    <source>
        <strain evidence="2 3">DSM 436</strain>
    </source>
</reference>
<dbReference type="PANTHER" id="PTHR35580:SF1">
    <property type="entry name" value="PHYTASE-LIKE DOMAIN-CONTAINING PROTEIN"/>
    <property type="match status" value="1"/>
</dbReference>
<comment type="caution">
    <text evidence="2">The sequence shown here is derived from an EMBL/GenBank/DDBJ whole genome shotgun (WGS) entry which is preliminary data.</text>
</comment>
<sequence>MNACASLRASLPLFLVLAACGGEEAPASDQAADAACCATVEWVQRVGSYFTDHGASVVTDAEGNAILAGLTSEAVTAGDGTVTTGSYVPLFVKLDTSGHPLWSRSFPEARAKLERLRIDDEGRLTLAGAAREILDFGDGPHPPIGESDVFVARFDANGLILWSRRLGGDARINLFDVAVDHMGHTILVGSFEGTIDLGRGSLTSVGSLVGAHDGLVVKLDPEGNTLWSVSFGGPGNDGATAVAVDDASNLLVAGSIDDATTADRSAPVDSNTRDALLMKLDPDGAMQWRRTFGGPGLDTLQELAIDAQGDLSALGLFTQEDPLGTPLFVGDHGMLSMVVRFDPSGIPRWAHDFGGIPQDLAVDAEGNSIAVGYRFTRAGREMVVARHDGDGALEWQLSNGQVWEAIATGVAFDHAGNAFLTGSFTGNLELGDHTLTSAGFSDTVASSSDIYVARLLP</sequence>
<evidence type="ECO:0008006" key="4">
    <source>
        <dbReference type="Google" id="ProtNLM"/>
    </source>
</evidence>
<dbReference type="OrthoDB" id="5522807at2"/>
<gene>
    <name evidence="2" type="ORF">CAP_2316</name>
</gene>
<protein>
    <recommendedName>
        <fullName evidence="4">Lipoprotein</fullName>
    </recommendedName>
</protein>